<name>A0ABN3GL39_9PSEU</name>
<dbReference type="PRINTS" id="PR00359">
    <property type="entry name" value="BP450"/>
</dbReference>
<evidence type="ECO:0000256" key="1">
    <source>
        <dbReference type="ARBA" id="ARBA00010617"/>
    </source>
</evidence>
<dbReference type="Pfam" id="PF00067">
    <property type="entry name" value="p450"/>
    <property type="match status" value="1"/>
</dbReference>
<evidence type="ECO:0000313" key="3">
    <source>
        <dbReference type="EMBL" id="GAA2354142.1"/>
    </source>
</evidence>
<dbReference type="InterPro" id="IPR017972">
    <property type="entry name" value="Cyt_P450_CS"/>
</dbReference>
<keyword evidence="2" id="KW-0479">Metal-binding</keyword>
<organism evidence="3 4">
    <name type="scientific">Saccharopolyspora halophila</name>
    <dbReference type="NCBI Taxonomy" id="405551"/>
    <lineage>
        <taxon>Bacteria</taxon>
        <taxon>Bacillati</taxon>
        <taxon>Actinomycetota</taxon>
        <taxon>Actinomycetes</taxon>
        <taxon>Pseudonocardiales</taxon>
        <taxon>Pseudonocardiaceae</taxon>
        <taxon>Saccharopolyspora</taxon>
    </lineage>
</organism>
<reference evidence="3 4" key="1">
    <citation type="journal article" date="2019" name="Int. J. Syst. Evol. Microbiol.">
        <title>The Global Catalogue of Microorganisms (GCM) 10K type strain sequencing project: providing services to taxonomists for standard genome sequencing and annotation.</title>
        <authorList>
            <consortium name="The Broad Institute Genomics Platform"/>
            <consortium name="The Broad Institute Genome Sequencing Center for Infectious Disease"/>
            <person name="Wu L."/>
            <person name="Ma J."/>
        </authorList>
    </citation>
    <scope>NUCLEOTIDE SEQUENCE [LARGE SCALE GENOMIC DNA]</scope>
    <source>
        <strain evidence="3 4">JCM 16221</strain>
    </source>
</reference>
<dbReference type="InterPro" id="IPR001128">
    <property type="entry name" value="Cyt_P450"/>
</dbReference>
<keyword evidence="2" id="KW-0349">Heme</keyword>
<sequence>MDVREAGLTVADPAAYAEEGRLHEALSVLRGADPVHWVDPMPDAFPFWAVTRHADILEVERQHELFINNPRPLLVNADHDRHIAEQGHMLNTLIHVDDPQHKRLRPVVADWFNPRAMRQMEVEINRLARRYADRLAEFGGECDFAQDIAVGYPLYVILSLLGLPESDFPRILQLTQELFGGDDAELQRGKSNEELMQVVLDFFEYFNRITADRRANPTEDLASAIANARLDGEHLPDIDTISLYVIIATAGHDTTSSTIAGGMQALIEHPEQLARLQRDPDLVATAAEEMIRWVTPVKEFMRTATADYELRGTRIKEGEALLLSYPSANRDEEVFDDPFRFDVGRDPNKHLSFGFGAHFCLGASLARMETRAFFAELVPRLRSVELTGEPEWVRTTFVGGLKHLPIRYRLR</sequence>
<accession>A0ABN3GL39</accession>
<dbReference type="RefSeq" id="WP_344133536.1">
    <property type="nucleotide sequence ID" value="NZ_BAAARA010000010.1"/>
</dbReference>
<keyword evidence="2" id="KW-0408">Iron</keyword>
<evidence type="ECO:0000256" key="2">
    <source>
        <dbReference type="RuleBase" id="RU000461"/>
    </source>
</evidence>
<dbReference type="PANTHER" id="PTHR46696">
    <property type="entry name" value="P450, PUTATIVE (EUROFUNG)-RELATED"/>
    <property type="match status" value="1"/>
</dbReference>
<dbReference type="PROSITE" id="PS00086">
    <property type="entry name" value="CYTOCHROME_P450"/>
    <property type="match status" value="1"/>
</dbReference>
<evidence type="ECO:0000313" key="4">
    <source>
        <dbReference type="Proteomes" id="UP001501218"/>
    </source>
</evidence>
<dbReference type="EMBL" id="BAAARA010000010">
    <property type="protein sequence ID" value="GAA2354142.1"/>
    <property type="molecule type" value="Genomic_DNA"/>
</dbReference>
<protein>
    <submittedName>
        <fullName evidence="3">Cytochrome P450</fullName>
    </submittedName>
</protein>
<dbReference type="SUPFAM" id="SSF48264">
    <property type="entry name" value="Cytochrome P450"/>
    <property type="match status" value="1"/>
</dbReference>
<keyword evidence="2" id="KW-0503">Monooxygenase</keyword>
<dbReference type="CDD" id="cd11033">
    <property type="entry name" value="CYP142-like"/>
    <property type="match status" value="1"/>
</dbReference>
<dbReference type="InterPro" id="IPR036396">
    <property type="entry name" value="Cyt_P450_sf"/>
</dbReference>
<proteinExistence type="inferred from homology"/>
<dbReference type="Proteomes" id="UP001501218">
    <property type="component" value="Unassembled WGS sequence"/>
</dbReference>
<dbReference type="Gene3D" id="1.10.630.10">
    <property type="entry name" value="Cytochrome P450"/>
    <property type="match status" value="1"/>
</dbReference>
<comment type="caution">
    <text evidence="3">The sequence shown here is derived from an EMBL/GenBank/DDBJ whole genome shotgun (WGS) entry which is preliminary data.</text>
</comment>
<dbReference type="PANTHER" id="PTHR46696:SF4">
    <property type="entry name" value="BIOTIN BIOSYNTHESIS CYTOCHROME P450"/>
    <property type="match status" value="1"/>
</dbReference>
<comment type="similarity">
    <text evidence="1 2">Belongs to the cytochrome P450 family.</text>
</comment>
<keyword evidence="2" id="KW-0560">Oxidoreductase</keyword>
<keyword evidence="4" id="KW-1185">Reference proteome</keyword>
<dbReference type="InterPro" id="IPR002397">
    <property type="entry name" value="Cyt_P450_B"/>
</dbReference>
<gene>
    <name evidence="3" type="ORF">GCM10009854_35250</name>
</gene>
<dbReference type="PRINTS" id="PR00385">
    <property type="entry name" value="P450"/>
</dbReference>